<evidence type="ECO:0000256" key="4">
    <source>
        <dbReference type="ARBA" id="ARBA00022475"/>
    </source>
</evidence>
<evidence type="ECO:0000256" key="2">
    <source>
        <dbReference type="ARBA" id="ARBA00004651"/>
    </source>
</evidence>
<evidence type="ECO:0000313" key="14">
    <source>
        <dbReference type="EMBL" id="CAF2768683.1"/>
    </source>
</evidence>
<keyword evidence="7" id="KW-0965">Cell junction</keyword>
<evidence type="ECO:0000256" key="1">
    <source>
        <dbReference type="ARBA" id="ARBA00004610"/>
    </source>
</evidence>
<keyword evidence="6" id="KW-0303">Gap junction</keyword>
<dbReference type="AlphaFoldDB" id="A0A7R8CCS4"/>
<comment type="subcellular location">
    <subcellularLocation>
        <location evidence="1">Cell junction</location>
        <location evidence="1">Gap junction</location>
    </subcellularLocation>
    <subcellularLocation>
        <location evidence="2 12">Cell membrane</location>
        <topology evidence="2 12">Multi-pass membrane protein</topology>
    </subcellularLocation>
</comment>
<dbReference type="PANTHER" id="PTHR11893">
    <property type="entry name" value="INNEXIN"/>
    <property type="match status" value="1"/>
</dbReference>
<evidence type="ECO:0000256" key="12">
    <source>
        <dbReference type="RuleBase" id="RU010713"/>
    </source>
</evidence>
<feature type="compositionally biased region" description="Basic and acidic residues" evidence="13">
    <location>
        <begin position="379"/>
        <end position="393"/>
    </location>
</feature>
<evidence type="ECO:0000256" key="9">
    <source>
        <dbReference type="ARBA" id="ARBA00023065"/>
    </source>
</evidence>
<dbReference type="GO" id="GO:0005886">
    <property type="term" value="C:plasma membrane"/>
    <property type="evidence" value="ECO:0007669"/>
    <property type="project" value="UniProtKB-SubCell"/>
</dbReference>
<dbReference type="PROSITE" id="PS51013">
    <property type="entry name" value="PANNEXIN"/>
    <property type="match status" value="1"/>
</dbReference>
<dbReference type="GO" id="GO:0005243">
    <property type="term" value="F:gap junction channel activity"/>
    <property type="evidence" value="ECO:0007669"/>
    <property type="project" value="TreeGrafter"/>
</dbReference>
<evidence type="ECO:0000256" key="7">
    <source>
        <dbReference type="ARBA" id="ARBA00022949"/>
    </source>
</evidence>
<dbReference type="InterPro" id="IPR000990">
    <property type="entry name" value="Innexin"/>
</dbReference>
<organism evidence="14 15">
    <name type="scientific">Lepeophtheirus salmonis</name>
    <name type="common">Salmon louse</name>
    <name type="synonym">Caligus salmonis</name>
    <dbReference type="NCBI Taxonomy" id="72036"/>
    <lineage>
        <taxon>Eukaryota</taxon>
        <taxon>Metazoa</taxon>
        <taxon>Ecdysozoa</taxon>
        <taxon>Arthropoda</taxon>
        <taxon>Crustacea</taxon>
        <taxon>Multicrustacea</taxon>
        <taxon>Hexanauplia</taxon>
        <taxon>Copepoda</taxon>
        <taxon>Siphonostomatoida</taxon>
        <taxon>Caligidae</taxon>
        <taxon>Lepeophtheirus</taxon>
    </lineage>
</organism>
<keyword evidence="8 12" id="KW-1133">Transmembrane helix</keyword>
<feature type="compositionally biased region" description="Low complexity" evidence="13">
    <location>
        <begin position="395"/>
        <end position="404"/>
    </location>
</feature>
<dbReference type="PRINTS" id="PR01262">
    <property type="entry name" value="INNEXIN"/>
</dbReference>
<feature type="compositionally biased region" description="Basic and acidic residues" evidence="13">
    <location>
        <begin position="410"/>
        <end position="420"/>
    </location>
</feature>
<sequence>MLTVTKGKKESSFRLLPSVFFSPLPAPSVEIGSTQTHRPSKNEMADLFRVITRFSQSFLEVNTISIDNWTFKCYYKISVVLAVFCSVIVTSRQFFGSPIKCDAGSAEDAVSKDVLESYCWMYASFDIPLSYKGVCSGKDQNDGIDGSIMYNSYYQWIPIYLVSLSVVFYLPRCLWMMMEGGLMKYFGKGTRNRTIEDSIEKRDRLVSYFCTDIHNKYDVYYYGFVFCEFLNFLILILVFSLTNVFLNYRYKYYGFRVIYYYLLPPEEQKKFAVNPMCYTFPRISSCDYYRFGTGGENSKINTQSLLQNNNKNSEKIEDFISKCPIGDWFILYQLSKNINRKFFMDFLQSVVRKVDPEQMRDDTGDNIMEMMLKPSYKSQDSDPRKAEEGEENGRSVSSVFGISSSDEEDNKMGDSKDRPNSPRHKRIQSTRNDSGKHLSPAYTQRKRSKSIY</sequence>
<keyword evidence="4" id="KW-1003">Cell membrane</keyword>
<evidence type="ECO:0000256" key="6">
    <source>
        <dbReference type="ARBA" id="ARBA00022868"/>
    </source>
</evidence>
<dbReference type="GO" id="GO:0005921">
    <property type="term" value="C:gap junction"/>
    <property type="evidence" value="ECO:0007669"/>
    <property type="project" value="UniProtKB-SubCell"/>
</dbReference>
<dbReference type="PANTHER" id="PTHR11893:SF36">
    <property type="entry name" value="INNEXIN-5"/>
    <property type="match status" value="1"/>
</dbReference>
<feature type="transmembrane region" description="Helical" evidence="12">
    <location>
        <begin position="157"/>
        <end position="178"/>
    </location>
</feature>
<reference evidence="14" key="1">
    <citation type="submission" date="2021-02" db="EMBL/GenBank/DDBJ databases">
        <authorList>
            <person name="Bekaert M."/>
        </authorList>
    </citation>
    <scope>NUCLEOTIDE SEQUENCE</scope>
    <source>
        <strain evidence="14">IoA-00</strain>
    </source>
</reference>
<protein>
    <recommendedName>
        <fullName evidence="12">Innexin</fullName>
    </recommendedName>
</protein>
<keyword evidence="15" id="KW-1185">Reference proteome</keyword>
<dbReference type="OrthoDB" id="5867527at2759"/>
<keyword evidence="9 12" id="KW-0406">Ion transport</keyword>
<keyword evidence="5 12" id="KW-0812">Transmembrane</keyword>
<dbReference type="GO" id="GO:0034220">
    <property type="term" value="P:monoatomic ion transmembrane transport"/>
    <property type="evidence" value="ECO:0007669"/>
    <property type="project" value="UniProtKB-KW"/>
</dbReference>
<evidence type="ECO:0000313" key="15">
    <source>
        <dbReference type="Proteomes" id="UP000675881"/>
    </source>
</evidence>
<keyword evidence="10 12" id="KW-0472">Membrane</keyword>
<dbReference type="Pfam" id="PF00876">
    <property type="entry name" value="Innexin"/>
    <property type="match status" value="1"/>
</dbReference>
<accession>A0A7R8CCS4</accession>
<evidence type="ECO:0000256" key="8">
    <source>
        <dbReference type="ARBA" id="ARBA00022989"/>
    </source>
</evidence>
<name>A0A7R8CCS4_LEPSM</name>
<evidence type="ECO:0000256" key="5">
    <source>
        <dbReference type="ARBA" id="ARBA00022692"/>
    </source>
</evidence>
<comment type="caution">
    <text evidence="12">Lacks conserved residue(s) required for the propagation of feature annotation.</text>
</comment>
<comment type="function">
    <text evidence="12">Structural component of the gap junctions.</text>
</comment>
<keyword evidence="11 12" id="KW-0407">Ion channel</keyword>
<evidence type="ECO:0000256" key="11">
    <source>
        <dbReference type="ARBA" id="ARBA00023303"/>
    </source>
</evidence>
<feature type="transmembrane region" description="Helical" evidence="12">
    <location>
        <begin position="219"/>
        <end position="246"/>
    </location>
</feature>
<feature type="region of interest" description="Disordered" evidence="13">
    <location>
        <begin position="373"/>
        <end position="452"/>
    </location>
</feature>
<gene>
    <name evidence="12" type="primary">inx</name>
    <name evidence="14" type="ORF">LSAA_1670</name>
</gene>
<evidence type="ECO:0000256" key="10">
    <source>
        <dbReference type="ARBA" id="ARBA00023136"/>
    </source>
</evidence>
<dbReference type="EMBL" id="HG994580">
    <property type="protein sequence ID" value="CAF2768683.1"/>
    <property type="molecule type" value="Genomic_DNA"/>
</dbReference>
<comment type="similarity">
    <text evidence="12">Belongs to the pannexin family.</text>
</comment>
<evidence type="ECO:0000256" key="13">
    <source>
        <dbReference type="SAM" id="MobiDB-lite"/>
    </source>
</evidence>
<dbReference type="Proteomes" id="UP000675881">
    <property type="component" value="Chromosome 1"/>
</dbReference>
<keyword evidence="3 12" id="KW-0813">Transport</keyword>
<evidence type="ECO:0000256" key="3">
    <source>
        <dbReference type="ARBA" id="ARBA00022448"/>
    </source>
</evidence>
<proteinExistence type="inferred from homology"/>